<accession>A0ABS5TW70</accession>
<dbReference type="EMBL" id="JAHBOH010000001">
    <property type="protein sequence ID" value="MBT0993386.1"/>
    <property type="molecule type" value="Genomic_DNA"/>
</dbReference>
<sequence>MTWVLLIAITLLPALLFGFAFSLFPGEEDAPRWRVHLARRLRSWADRLHRPPPEVHDPFAALWVQERLGTVAGHVRRLEADTHCFARAERIIATQLAYDDLLRTACGLAGVEIQQAALGDPAERFRREVELTSRGWSW</sequence>
<evidence type="ECO:0000313" key="2">
    <source>
        <dbReference type="Proteomes" id="UP000722125"/>
    </source>
</evidence>
<protein>
    <submittedName>
        <fullName evidence="1">Uncharacterized protein</fullName>
    </submittedName>
</protein>
<reference evidence="1 2" key="1">
    <citation type="submission" date="2021-05" db="EMBL/GenBank/DDBJ databases">
        <title>Description of Cellulomonas sp. DKR-3 sp. nov.</title>
        <authorList>
            <person name="Dahal R.H."/>
            <person name="Chaudhary D.K."/>
        </authorList>
    </citation>
    <scope>NUCLEOTIDE SEQUENCE [LARGE SCALE GENOMIC DNA]</scope>
    <source>
        <strain evidence="1 2">DKR-3</strain>
    </source>
</reference>
<proteinExistence type="predicted"/>
<dbReference type="Proteomes" id="UP000722125">
    <property type="component" value="Unassembled WGS sequence"/>
</dbReference>
<name>A0ABS5TW70_9CELL</name>
<gene>
    <name evidence="1" type="ORF">KIN34_03685</name>
</gene>
<organism evidence="1 2">
    <name type="scientific">Cellulomonas fulva</name>
    <dbReference type="NCBI Taxonomy" id="2835530"/>
    <lineage>
        <taxon>Bacteria</taxon>
        <taxon>Bacillati</taxon>
        <taxon>Actinomycetota</taxon>
        <taxon>Actinomycetes</taxon>
        <taxon>Micrococcales</taxon>
        <taxon>Cellulomonadaceae</taxon>
        <taxon>Cellulomonas</taxon>
    </lineage>
</organism>
<dbReference type="RefSeq" id="WP_214346821.1">
    <property type="nucleotide sequence ID" value="NZ_JAHBOH010000001.1"/>
</dbReference>
<evidence type="ECO:0000313" key="1">
    <source>
        <dbReference type="EMBL" id="MBT0993386.1"/>
    </source>
</evidence>
<comment type="caution">
    <text evidence="1">The sequence shown here is derived from an EMBL/GenBank/DDBJ whole genome shotgun (WGS) entry which is preliminary data.</text>
</comment>
<keyword evidence="2" id="KW-1185">Reference proteome</keyword>